<dbReference type="HOGENOM" id="CLU_020336_12_2_6"/>
<dbReference type="InterPro" id="IPR000073">
    <property type="entry name" value="AB_hydrolase_1"/>
</dbReference>
<sequence>MTPLLLVPGWSFDGRVFDRLRSVLDTPAQVVELPGHGGAADPRYEDLAGVATPVIDAAPDDAVWVGWSLGGTVALEALRRGKPLRGVALIGATPRFTMDIDWPCAVPAAELTAMRAGLARSPAATVRRFRRRLGQVSAADAAAVTDPCTASPVGLAAGLAALAEADLRQAPAGAVPSLWLGGGQDPLVPPAALQRAAEGCDGQLRILEGAGHLPHCTHATAVAQTIHAFLEEI</sequence>
<dbReference type="InterPro" id="IPR050261">
    <property type="entry name" value="FrsA_esterase"/>
</dbReference>
<organism evidence="3 4">
    <name type="scientific">Halorhodospira halophila (strain DSM 244 / SL1)</name>
    <name type="common">Ectothiorhodospira halophila (strain DSM 244 / SL1)</name>
    <dbReference type="NCBI Taxonomy" id="349124"/>
    <lineage>
        <taxon>Bacteria</taxon>
        <taxon>Pseudomonadati</taxon>
        <taxon>Pseudomonadota</taxon>
        <taxon>Gammaproteobacteria</taxon>
        <taxon>Chromatiales</taxon>
        <taxon>Ectothiorhodospiraceae</taxon>
        <taxon>Halorhodospira</taxon>
    </lineage>
</organism>
<keyword evidence="4" id="KW-1185">Reference proteome</keyword>
<dbReference type="EMBL" id="CP000544">
    <property type="protein sequence ID" value="ABM61737.1"/>
    <property type="molecule type" value="Genomic_DNA"/>
</dbReference>
<evidence type="ECO:0000256" key="1">
    <source>
        <dbReference type="ARBA" id="ARBA00038115"/>
    </source>
</evidence>
<dbReference type="Proteomes" id="UP000000647">
    <property type="component" value="Chromosome"/>
</dbReference>
<dbReference type="OrthoDB" id="9780744at2"/>
<comment type="similarity">
    <text evidence="1">Belongs to the AB hydrolase superfamily. FUS2 hydrolase family.</text>
</comment>
<protein>
    <submittedName>
        <fullName evidence="3">Carboxylesterase BioH (Pimeloyl-CoA synthesis)</fullName>
    </submittedName>
</protein>
<evidence type="ECO:0000313" key="4">
    <source>
        <dbReference type="Proteomes" id="UP000000647"/>
    </source>
</evidence>
<proteinExistence type="inferred from homology"/>
<dbReference type="SUPFAM" id="SSF53474">
    <property type="entry name" value="alpha/beta-Hydrolases"/>
    <property type="match status" value="1"/>
</dbReference>
<dbReference type="ESTHER" id="halhl-a1wvm5">
    <property type="family name" value="BioH"/>
</dbReference>
<evidence type="ECO:0000313" key="3">
    <source>
        <dbReference type="EMBL" id="ABM61737.1"/>
    </source>
</evidence>
<feature type="domain" description="AB hydrolase-1" evidence="2">
    <location>
        <begin position="4"/>
        <end position="223"/>
    </location>
</feature>
<evidence type="ECO:0000259" key="2">
    <source>
        <dbReference type="Pfam" id="PF12697"/>
    </source>
</evidence>
<dbReference type="RefSeq" id="WP_011813760.1">
    <property type="nucleotide sequence ID" value="NC_008789.1"/>
</dbReference>
<name>A1WVM5_HALHL</name>
<dbReference type="STRING" id="349124.Hhal_0961"/>
<accession>A1WVM5</accession>
<dbReference type="PANTHER" id="PTHR22946">
    <property type="entry name" value="DIENELACTONE HYDROLASE DOMAIN-CONTAINING PROTEIN-RELATED"/>
    <property type="match status" value="1"/>
</dbReference>
<reference evidence="3 4" key="2">
    <citation type="journal article" date="2013" name="Stand. Genomic Sci.">
        <title>Complete genome sequence of Halorhodospira halophila SL1.</title>
        <authorList>
            <person name="Challacombe J.F."/>
            <person name="Majid S."/>
            <person name="Deole R."/>
            <person name="Brettin T.S."/>
            <person name="Bruce D."/>
            <person name="Delano S.F."/>
            <person name="Detter J.C."/>
            <person name="Gleasner C.D."/>
            <person name="Han C.S."/>
            <person name="Misra M."/>
            <person name="Reitenga K.G."/>
            <person name="Mikhailova N."/>
            <person name="Woyke T."/>
            <person name="Pitluck S."/>
            <person name="Nolan M."/>
            <person name="Land M.L."/>
            <person name="Saunders E."/>
            <person name="Tapia R."/>
            <person name="Lapidus A."/>
            <person name="Ivanova N."/>
            <person name="Hoff W.D."/>
        </authorList>
    </citation>
    <scope>NUCLEOTIDE SEQUENCE [LARGE SCALE GENOMIC DNA]</scope>
    <source>
        <strain evidence="4">DSM 244 / SL1</strain>
    </source>
</reference>
<reference evidence="4" key="1">
    <citation type="submission" date="2006-12" db="EMBL/GenBank/DDBJ databases">
        <title>Complete sequence of Halorhodospira halophila SL1.</title>
        <authorList>
            <consortium name="US DOE Joint Genome Institute"/>
            <person name="Copeland A."/>
            <person name="Lucas S."/>
            <person name="Lapidus A."/>
            <person name="Barry K."/>
            <person name="Detter J.C."/>
            <person name="Glavina del Rio T."/>
            <person name="Hammon N."/>
            <person name="Israni S."/>
            <person name="Dalin E."/>
            <person name="Tice H."/>
            <person name="Pitluck S."/>
            <person name="Saunders E."/>
            <person name="Brettin T."/>
            <person name="Bruce D."/>
            <person name="Han C."/>
            <person name="Tapia R."/>
            <person name="Schmutz J."/>
            <person name="Larimer F."/>
            <person name="Land M."/>
            <person name="Hauser L."/>
            <person name="Kyrpides N."/>
            <person name="Mikhailova N."/>
            <person name="Hoff W."/>
            <person name="Richardson P."/>
        </authorList>
    </citation>
    <scope>NUCLEOTIDE SEQUENCE [LARGE SCALE GENOMIC DNA]</scope>
    <source>
        <strain evidence="4">DSM 244 / SL1</strain>
    </source>
</reference>
<dbReference type="eggNOG" id="COG2267">
    <property type="taxonomic scope" value="Bacteria"/>
</dbReference>
<dbReference type="InterPro" id="IPR029058">
    <property type="entry name" value="AB_hydrolase_fold"/>
</dbReference>
<dbReference type="Pfam" id="PF12697">
    <property type="entry name" value="Abhydrolase_6"/>
    <property type="match status" value="1"/>
</dbReference>
<dbReference type="AlphaFoldDB" id="A1WVM5"/>
<gene>
    <name evidence="3" type="ordered locus">Hhal_0961</name>
</gene>
<dbReference type="KEGG" id="hha:Hhal_0961"/>
<dbReference type="Gene3D" id="3.40.50.1820">
    <property type="entry name" value="alpha/beta hydrolase"/>
    <property type="match status" value="1"/>
</dbReference>